<feature type="transmembrane region" description="Helical" evidence="1">
    <location>
        <begin position="893"/>
        <end position="915"/>
    </location>
</feature>
<organism evidence="3 4">
    <name type="scientific">Wenzhouxiangella limi</name>
    <dbReference type="NCBI Taxonomy" id="2707351"/>
    <lineage>
        <taxon>Bacteria</taxon>
        <taxon>Pseudomonadati</taxon>
        <taxon>Pseudomonadota</taxon>
        <taxon>Gammaproteobacteria</taxon>
        <taxon>Chromatiales</taxon>
        <taxon>Wenzhouxiangellaceae</taxon>
        <taxon>Wenzhouxiangella</taxon>
    </lineage>
</organism>
<dbReference type="GO" id="GO:0005886">
    <property type="term" value="C:plasma membrane"/>
    <property type="evidence" value="ECO:0007669"/>
    <property type="project" value="TreeGrafter"/>
</dbReference>
<dbReference type="SUPFAM" id="SSF82866">
    <property type="entry name" value="Multidrug efflux transporter AcrB transmembrane domain"/>
    <property type="match status" value="2"/>
</dbReference>
<keyword evidence="1" id="KW-0812">Transmembrane</keyword>
<keyword evidence="4" id="KW-1185">Reference proteome</keyword>
<keyword evidence="1" id="KW-0472">Membrane</keyword>
<dbReference type="PRINTS" id="PR00702">
    <property type="entry name" value="ACRIFLAVINRP"/>
</dbReference>
<feature type="transmembrane region" description="Helical" evidence="1">
    <location>
        <begin position="528"/>
        <end position="546"/>
    </location>
</feature>
<dbReference type="Gene3D" id="3.30.70.1430">
    <property type="entry name" value="Multidrug efflux transporter AcrB pore domain"/>
    <property type="match status" value="2"/>
</dbReference>
<dbReference type="AlphaFoldDB" id="A0A845V1Q6"/>
<feature type="transmembrane region" description="Helical" evidence="1">
    <location>
        <begin position="466"/>
        <end position="485"/>
    </location>
</feature>
<dbReference type="Gene3D" id="1.20.1640.10">
    <property type="entry name" value="Multidrug efflux transporter AcrB transmembrane domain"/>
    <property type="match status" value="2"/>
</dbReference>
<dbReference type="PROSITE" id="PS50156">
    <property type="entry name" value="SSD"/>
    <property type="match status" value="1"/>
</dbReference>
<name>A0A845V1Q6_9GAMM</name>
<dbReference type="SUPFAM" id="SSF82693">
    <property type="entry name" value="Multidrug efflux transporter AcrB pore domain, PN1, PN2, PC1 and PC2 subdomains"/>
    <property type="match status" value="2"/>
</dbReference>
<evidence type="ECO:0000256" key="1">
    <source>
        <dbReference type="SAM" id="Phobius"/>
    </source>
</evidence>
<feature type="transmembrane region" description="Helical" evidence="1">
    <location>
        <begin position="935"/>
        <end position="955"/>
    </location>
</feature>
<feature type="transmembrane region" description="Helical" evidence="1">
    <location>
        <begin position="1014"/>
        <end position="1039"/>
    </location>
</feature>
<dbReference type="InterPro" id="IPR001036">
    <property type="entry name" value="Acrflvin-R"/>
</dbReference>
<sequence>MFEGIIRHGVIVTVVVLIVAVLGVLAALRIPVQMIPDLEVRVVQVETRWPGATPQDVEKEILIEQEQYLRSIPGLERMISSASYGQASIDLEFPFGTDINEALIRVNNALSQVPSYPENVDEPRLEASSFSQNSFMFFRVVPLEGNPRELDMRLMFDFLDDNVRPRMERVEGVSQANIRGGAERQIRILIDPSALAERGVTLTEVRDALRVRNRDVSAGDIDLGKRRYLLRTIGRFDSLDEMENLIVARRGDSLVQLKDVAAVEEAHYEQRGLSFSNGRPSLSIAIDRTPGSNVIDIKRALLPVVDDINARVLNPAGMEMALISDDVRYVQASVANVWQNLILGALLATLVMFLFLRSFGATLVGVIGIPICTIAAFLGLLAAGRTINVISLAGVAFAVGMTLDNSIVVLEAIERRRREGVARARAALEGVRQVWPAVLASTLTTVLVFAPILFIQQEAGQLYSDIAIAISASILASMLVAITVVPTLSARLRFGYAGQTSSASPDSGLRDRLLGMVGWLIDSAPRRWATLGGVIVLVLGIIFTLTPPAEYLPEGEEPKTFARMFAPPGYNLAEMRAIGEQVEAYLLPYIGDDPERFERGEAPVPALAYMSMSISPDNIWLLAETVDPRQIDALMEVLTDYYRGFPGMRAFASRGSIISSNDGGTRSVNLDITGRDLADIYRVAQLAYDRAESLFDNPRLGSSPSSLSLDQPLVEIRPDWFRAAEMGLSAAEIGFTVAALTDGAFVDEYFRGDDKIDVFLFSQAGSEQRLDRIEDLPVYVPDTGVVPLGSLAEIVETVDTDAIRRLNGRRTVTLNIIPPRAVPLESALGIVEREVVDWLSREGHLGDDISLDISGASDQLMETRAALSGNYVVAIVLCLLVMVAIFRHWGWPFVILTAVPLGIAGGIGGLALLNWIGGMLPLLGLQAVSQPFDMITMLGFLILLGVVVNNPILLVDRTLANLRRGMTDEVEAVTEAVATRIRPIMMSMITTLFGLAPLVFLPGEGTELYRGVGVIVLTGLLFATLVTLTFLPALLVTVLKLVGGNSLRNGSA</sequence>
<protein>
    <submittedName>
        <fullName evidence="3">Efflux RND transporter permease subunit</fullName>
    </submittedName>
</protein>
<proteinExistence type="predicted"/>
<feature type="transmembrane region" description="Helical" evidence="1">
    <location>
        <begin position="867"/>
        <end position="886"/>
    </location>
</feature>
<dbReference type="PANTHER" id="PTHR32063">
    <property type="match status" value="1"/>
</dbReference>
<feature type="transmembrane region" description="Helical" evidence="1">
    <location>
        <begin position="389"/>
        <end position="413"/>
    </location>
</feature>
<dbReference type="Proteomes" id="UP000484885">
    <property type="component" value="Unassembled WGS sequence"/>
</dbReference>
<evidence type="ECO:0000313" key="3">
    <source>
        <dbReference type="EMBL" id="NDY97028.1"/>
    </source>
</evidence>
<feature type="transmembrane region" description="Helical" evidence="1">
    <location>
        <begin position="363"/>
        <end position="383"/>
    </location>
</feature>
<feature type="transmembrane region" description="Helical" evidence="1">
    <location>
        <begin position="337"/>
        <end position="356"/>
    </location>
</feature>
<evidence type="ECO:0000313" key="4">
    <source>
        <dbReference type="Proteomes" id="UP000484885"/>
    </source>
</evidence>
<dbReference type="RefSeq" id="WP_164212401.1">
    <property type="nucleotide sequence ID" value="NZ_JAAGSC010000044.1"/>
</dbReference>
<dbReference type="InterPro" id="IPR000731">
    <property type="entry name" value="SSD"/>
</dbReference>
<keyword evidence="1" id="KW-1133">Transmembrane helix</keyword>
<dbReference type="InterPro" id="IPR027463">
    <property type="entry name" value="AcrB_DN_DC_subdom"/>
</dbReference>
<feature type="transmembrane region" description="Helical" evidence="1">
    <location>
        <begin position="984"/>
        <end position="1002"/>
    </location>
</feature>
<dbReference type="EMBL" id="JAAGSC010000044">
    <property type="protein sequence ID" value="NDY97028.1"/>
    <property type="molecule type" value="Genomic_DNA"/>
</dbReference>
<accession>A0A845V1Q6</accession>
<evidence type="ECO:0000259" key="2">
    <source>
        <dbReference type="PROSITE" id="PS50156"/>
    </source>
</evidence>
<feature type="transmembrane region" description="Helical" evidence="1">
    <location>
        <begin position="434"/>
        <end position="454"/>
    </location>
</feature>
<feature type="transmembrane region" description="Helical" evidence="1">
    <location>
        <begin position="9"/>
        <end position="28"/>
    </location>
</feature>
<comment type="caution">
    <text evidence="3">The sequence shown here is derived from an EMBL/GenBank/DDBJ whole genome shotgun (WGS) entry which is preliminary data.</text>
</comment>
<dbReference type="GO" id="GO:0042910">
    <property type="term" value="F:xenobiotic transmembrane transporter activity"/>
    <property type="evidence" value="ECO:0007669"/>
    <property type="project" value="TreeGrafter"/>
</dbReference>
<dbReference type="PANTHER" id="PTHR32063:SF0">
    <property type="entry name" value="SWARMING MOTILITY PROTEIN SWRC"/>
    <property type="match status" value="1"/>
</dbReference>
<gene>
    <name evidence="3" type="ORF">G3I74_14955</name>
</gene>
<dbReference type="Pfam" id="PF00873">
    <property type="entry name" value="ACR_tran"/>
    <property type="match status" value="1"/>
</dbReference>
<dbReference type="Gene3D" id="3.30.2090.10">
    <property type="entry name" value="Multidrug efflux transporter AcrB TolC docking domain, DN and DC subdomains"/>
    <property type="match status" value="2"/>
</dbReference>
<dbReference type="Gene3D" id="3.30.70.1320">
    <property type="entry name" value="Multidrug efflux transporter AcrB pore domain like"/>
    <property type="match status" value="1"/>
</dbReference>
<reference evidence="3 4" key="1">
    <citation type="submission" date="2020-02" db="EMBL/GenBank/DDBJ databases">
        <authorList>
            <person name="Zhang X.-Y."/>
        </authorList>
    </citation>
    <scope>NUCLEOTIDE SEQUENCE [LARGE SCALE GENOMIC DNA]</scope>
    <source>
        <strain evidence="3 4">C33</strain>
    </source>
</reference>
<feature type="domain" description="SSD" evidence="2">
    <location>
        <begin position="869"/>
        <end position="1037"/>
    </location>
</feature>
<dbReference type="Gene3D" id="3.30.70.1440">
    <property type="entry name" value="Multidrug efflux transporter AcrB pore domain"/>
    <property type="match status" value="1"/>
</dbReference>
<dbReference type="SUPFAM" id="SSF82714">
    <property type="entry name" value="Multidrug efflux transporter AcrB TolC docking domain, DN and DC subdomains"/>
    <property type="match status" value="2"/>
</dbReference>